<feature type="modified residue" description="4-aspartylphosphate" evidence="3">
    <location>
        <position position="54"/>
    </location>
</feature>
<dbReference type="InterPro" id="IPR001789">
    <property type="entry name" value="Sig_transdc_resp-reg_receiver"/>
</dbReference>
<dbReference type="PANTHER" id="PTHR45138">
    <property type="entry name" value="REGULATORY COMPONENTS OF SENSORY TRANSDUCTION SYSTEM"/>
    <property type="match status" value="1"/>
</dbReference>
<evidence type="ECO:0000259" key="4">
    <source>
        <dbReference type="PROSITE" id="PS50110"/>
    </source>
</evidence>
<dbReference type="SUPFAM" id="SSF55073">
    <property type="entry name" value="Nucleotide cyclase"/>
    <property type="match status" value="1"/>
</dbReference>
<keyword evidence="6" id="KW-0548">Nucleotidyltransferase</keyword>
<dbReference type="InterPro" id="IPR043128">
    <property type="entry name" value="Rev_trsase/Diguanyl_cyclase"/>
</dbReference>
<evidence type="ECO:0000256" key="3">
    <source>
        <dbReference type="PROSITE-ProRule" id="PRU00169"/>
    </source>
</evidence>
<feature type="domain" description="GGDEF" evidence="5">
    <location>
        <begin position="195"/>
        <end position="324"/>
    </location>
</feature>
<dbReference type="SMART" id="SM00448">
    <property type="entry name" value="REC"/>
    <property type="match status" value="1"/>
</dbReference>
<keyword evidence="7" id="KW-1185">Reference proteome</keyword>
<dbReference type="Pfam" id="PF00072">
    <property type="entry name" value="Response_reg"/>
    <property type="match status" value="1"/>
</dbReference>
<evidence type="ECO:0000313" key="6">
    <source>
        <dbReference type="EMBL" id="MCJ0824522.1"/>
    </source>
</evidence>
<reference evidence="6 7" key="1">
    <citation type="submission" date="2022-03" db="EMBL/GenBank/DDBJ databases">
        <title>Luteimonas soily sp. nov., a novel bacterium isolated from the soil.</title>
        <authorList>
            <person name="Zhang X."/>
        </authorList>
    </citation>
    <scope>NUCLEOTIDE SEQUENCE [LARGE SCALE GENOMIC DNA]</scope>
    <source>
        <strain evidence="6 7">50</strain>
    </source>
</reference>
<dbReference type="CDD" id="cd01949">
    <property type="entry name" value="GGDEF"/>
    <property type="match status" value="1"/>
</dbReference>
<dbReference type="PANTHER" id="PTHR45138:SF9">
    <property type="entry name" value="DIGUANYLATE CYCLASE DGCM-RELATED"/>
    <property type="match status" value="1"/>
</dbReference>
<dbReference type="GO" id="GO:0052621">
    <property type="term" value="F:diguanylate cyclase activity"/>
    <property type="evidence" value="ECO:0007669"/>
    <property type="project" value="UniProtKB-EC"/>
</dbReference>
<dbReference type="InterPro" id="IPR011006">
    <property type="entry name" value="CheY-like_superfamily"/>
</dbReference>
<dbReference type="EC" id="2.7.7.65" evidence="1"/>
<organism evidence="6 7">
    <name type="scientific">Cognatiluteimonas sedimenti</name>
    <dbReference type="NCBI Taxonomy" id="2927791"/>
    <lineage>
        <taxon>Bacteria</taxon>
        <taxon>Pseudomonadati</taxon>
        <taxon>Pseudomonadota</taxon>
        <taxon>Gammaproteobacteria</taxon>
        <taxon>Lysobacterales</taxon>
        <taxon>Lysobacteraceae</taxon>
        <taxon>Cognatiluteimonas</taxon>
    </lineage>
</organism>
<evidence type="ECO:0000259" key="5">
    <source>
        <dbReference type="PROSITE" id="PS50887"/>
    </source>
</evidence>
<dbReference type="PROSITE" id="PS50110">
    <property type="entry name" value="RESPONSE_REGULATORY"/>
    <property type="match status" value="1"/>
</dbReference>
<dbReference type="EMBL" id="JALGCL010000001">
    <property type="protein sequence ID" value="MCJ0824522.1"/>
    <property type="molecule type" value="Genomic_DNA"/>
</dbReference>
<accession>A0ABT0A0M2</accession>
<dbReference type="SUPFAM" id="SSF52172">
    <property type="entry name" value="CheY-like"/>
    <property type="match status" value="1"/>
</dbReference>
<dbReference type="InterPro" id="IPR050469">
    <property type="entry name" value="Diguanylate_Cyclase"/>
</dbReference>
<dbReference type="Proteomes" id="UP001165423">
    <property type="component" value="Unassembled WGS sequence"/>
</dbReference>
<protein>
    <recommendedName>
        <fullName evidence="1">diguanylate cyclase</fullName>
        <ecNumber evidence="1">2.7.7.65</ecNumber>
    </recommendedName>
</protein>
<proteinExistence type="predicted"/>
<dbReference type="PROSITE" id="PS50887">
    <property type="entry name" value="GGDEF"/>
    <property type="match status" value="1"/>
</dbReference>
<keyword evidence="3" id="KW-0597">Phosphoprotein</keyword>
<dbReference type="RefSeq" id="WP_243318321.1">
    <property type="nucleotide sequence ID" value="NZ_JALGCL010000001.1"/>
</dbReference>
<keyword evidence="6" id="KW-0808">Transferase</keyword>
<comment type="catalytic activity">
    <reaction evidence="2">
        <text>2 GTP = 3',3'-c-di-GMP + 2 diphosphate</text>
        <dbReference type="Rhea" id="RHEA:24898"/>
        <dbReference type="ChEBI" id="CHEBI:33019"/>
        <dbReference type="ChEBI" id="CHEBI:37565"/>
        <dbReference type="ChEBI" id="CHEBI:58805"/>
        <dbReference type="EC" id="2.7.7.65"/>
    </reaction>
</comment>
<dbReference type="SMART" id="SM00267">
    <property type="entry name" value="GGDEF"/>
    <property type="match status" value="1"/>
</dbReference>
<sequence length="324" mass="36066">MDDDSTVLNALRTLMTNHFGPEVQLEFAESGDEALEIEAELRAQGIELSLVLSDFMMPGLRGDELLVQLHEKSPSTVKILLTGQSDMSGVKRAINEANLYRFLEKPFLNEDILLTVRAAIRAYWQDRDLVRQNEALRRINAELEDIVAARTEELVEKNRLLEVLAVTDKLTGLFNRRKLDEALEEEVARARRYEFDLSIIMLDIDHFKQVNDNFGHGAGDAVLVSVADLLREHTRDTDALGRLGGEEFLVVCPHTSAEECLVLATALREAIAAYHFRGIGSVTSSLGVASLRPDDTADTLLARADAALYRAKHAGRNRVEAEDG</sequence>
<name>A0ABT0A0M2_9GAMM</name>
<feature type="domain" description="Response regulatory" evidence="4">
    <location>
        <begin position="1"/>
        <end position="120"/>
    </location>
</feature>
<gene>
    <name evidence="6" type="ORF">MQC88_00870</name>
</gene>
<dbReference type="Pfam" id="PF00990">
    <property type="entry name" value="GGDEF"/>
    <property type="match status" value="1"/>
</dbReference>
<evidence type="ECO:0000256" key="2">
    <source>
        <dbReference type="ARBA" id="ARBA00034247"/>
    </source>
</evidence>
<dbReference type="NCBIfam" id="TIGR00254">
    <property type="entry name" value="GGDEF"/>
    <property type="match status" value="1"/>
</dbReference>
<dbReference type="Gene3D" id="3.40.50.2300">
    <property type="match status" value="1"/>
</dbReference>
<dbReference type="InterPro" id="IPR000160">
    <property type="entry name" value="GGDEF_dom"/>
</dbReference>
<comment type="caution">
    <text evidence="6">The sequence shown here is derived from an EMBL/GenBank/DDBJ whole genome shotgun (WGS) entry which is preliminary data.</text>
</comment>
<dbReference type="InterPro" id="IPR029787">
    <property type="entry name" value="Nucleotide_cyclase"/>
</dbReference>
<dbReference type="Gene3D" id="3.30.70.270">
    <property type="match status" value="1"/>
</dbReference>
<evidence type="ECO:0000313" key="7">
    <source>
        <dbReference type="Proteomes" id="UP001165423"/>
    </source>
</evidence>
<evidence type="ECO:0000256" key="1">
    <source>
        <dbReference type="ARBA" id="ARBA00012528"/>
    </source>
</evidence>